<gene>
    <name evidence="1" type="ORF">HAP48_012265</name>
</gene>
<sequence length="131" mass="14331">MSNLIFKAADVLRVVEHTLAAPKQCAAFTGPVSEPSILLVHDEGVYLMSNGEPRDIAEGERSYVAHALGCNPKIDSDWYDTSRDLVGGDDFGEALPWAAEIKQQIEQGAQEIIITLTADSLELQQLPSRKH</sequence>
<proteinExistence type="predicted"/>
<protein>
    <submittedName>
        <fullName evidence="1">DUF3085 domain-containing protein</fullName>
    </submittedName>
</protein>
<name>A0A973VY46_9BRAD</name>
<comment type="caution">
    <text evidence="1">The sequence shown here is derived from an EMBL/GenBank/DDBJ whole genome shotgun (WGS) entry which is preliminary data.</text>
</comment>
<dbReference type="EMBL" id="JAAOLE020000001">
    <property type="protein sequence ID" value="NVI43700.1"/>
    <property type="molecule type" value="Genomic_DNA"/>
</dbReference>
<reference evidence="1" key="1">
    <citation type="submission" date="2020-06" db="EMBL/GenBank/DDBJ databases">
        <title>Whole Genome Sequence of Bradyrhizobium sp. Strain 1S1.</title>
        <authorList>
            <person name="Bromfield E.S.P."/>
            <person name="Cloutier S."/>
        </authorList>
    </citation>
    <scope>NUCLEOTIDE SEQUENCE [LARGE SCALE GENOMIC DNA]</scope>
    <source>
        <strain evidence="1">1S1</strain>
    </source>
</reference>
<dbReference type="Pfam" id="PF11284">
    <property type="entry name" value="DUF3085"/>
    <property type="match status" value="1"/>
</dbReference>
<evidence type="ECO:0000313" key="1">
    <source>
        <dbReference type="EMBL" id="NVI43700.1"/>
    </source>
</evidence>
<accession>A0A973VY46</accession>
<organism evidence="1">
    <name type="scientific">Bradyrhizobium septentrionale</name>
    <dbReference type="NCBI Taxonomy" id="1404411"/>
    <lineage>
        <taxon>Bacteria</taxon>
        <taxon>Pseudomonadati</taxon>
        <taxon>Pseudomonadota</taxon>
        <taxon>Alphaproteobacteria</taxon>
        <taxon>Hyphomicrobiales</taxon>
        <taxon>Nitrobacteraceae</taxon>
        <taxon>Bradyrhizobium</taxon>
    </lineage>
</organism>
<dbReference type="RefSeq" id="WP_166202969.1">
    <property type="nucleotide sequence ID" value="NZ_CP088285.1"/>
</dbReference>
<dbReference type="InterPro" id="IPR021436">
    <property type="entry name" value="DUF3085"/>
</dbReference>
<dbReference type="AlphaFoldDB" id="A0A973VY46"/>